<dbReference type="InterPro" id="IPR014710">
    <property type="entry name" value="RmlC-like_jellyroll"/>
</dbReference>
<organism evidence="2 3">
    <name type="scientific">Rhodococcus jostii (strain RHA1)</name>
    <dbReference type="NCBI Taxonomy" id="101510"/>
    <lineage>
        <taxon>Bacteria</taxon>
        <taxon>Bacillati</taxon>
        <taxon>Actinomycetota</taxon>
        <taxon>Actinomycetes</taxon>
        <taxon>Mycobacteriales</taxon>
        <taxon>Nocardiaceae</taxon>
        <taxon>Rhodococcus</taxon>
    </lineage>
</organism>
<keyword evidence="2" id="KW-0614">Plasmid</keyword>
<proteinExistence type="predicted"/>
<dbReference type="HOGENOM" id="CLU_955400_0_0_11"/>
<dbReference type="SUPFAM" id="SSF51182">
    <property type="entry name" value="RmlC-like cupins"/>
    <property type="match status" value="1"/>
</dbReference>
<evidence type="ECO:0000313" key="2">
    <source>
        <dbReference type="EMBL" id="ABH00810.1"/>
    </source>
</evidence>
<dbReference type="Gene3D" id="2.60.120.10">
    <property type="entry name" value="Jelly Rolls"/>
    <property type="match status" value="2"/>
</dbReference>
<dbReference type="eggNOG" id="COG0662">
    <property type="taxonomic scope" value="Bacteria"/>
</dbReference>
<evidence type="ECO:0000259" key="1">
    <source>
        <dbReference type="Pfam" id="PF07883"/>
    </source>
</evidence>
<dbReference type="EMBL" id="CP000434">
    <property type="protein sequence ID" value="ABH00810.1"/>
    <property type="molecule type" value="Genomic_DNA"/>
</dbReference>
<gene>
    <name evidence="2" type="ordered locus">RHA1_ro11163</name>
</gene>
<dbReference type="eggNOG" id="COG1917">
    <property type="taxonomic scope" value="Bacteria"/>
</dbReference>
<sequence>MAESNSFPVTHLSWRETRREANWDLPDAEKWGLHRAHYPELVGETFTAHMVQLPSSQSVPERTSDASVVYVGVKGELEFRIGEERIVVGPRDVLTVPNGLPHSCANHDFESALFVSVTTTAEEDDASALSGPHLLPWMDYRRQFRSAILPHAMEYGHHRLSAPHTPLRSLLGHTVRIPTNQASPWHGIPRDLLFVQFSGEVEFSLAGRKCLLEPYDLMLVRARTPYSYANFGTEDGLFFDIGGRILVQGETSTYYESDPGWPINPEVGTYKIVTDDPAFRAIYGSR</sequence>
<reference evidence="3" key="1">
    <citation type="journal article" date="2006" name="Proc. Natl. Acad. Sci. U.S.A.">
        <title>The complete genome of Rhodococcus sp. RHA1 provides insights into a catabolic powerhouse.</title>
        <authorList>
            <person name="McLeod M.P."/>
            <person name="Warren R.L."/>
            <person name="Hsiao W.W.L."/>
            <person name="Araki N."/>
            <person name="Myhre M."/>
            <person name="Fernandes C."/>
            <person name="Miyazawa D."/>
            <person name="Wong W."/>
            <person name="Lillquist A.L."/>
            <person name="Wang D."/>
            <person name="Dosanjh M."/>
            <person name="Hara H."/>
            <person name="Petrescu A."/>
            <person name="Morin R.D."/>
            <person name="Yang G."/>
            <person name="Stott J.M."/>
            <person name="Schein J.E."/>
            <person name="Shin H."/>
            <person name="Smailus D."/>
            <person name="Siddiqui A.S."/>
            <person name="Marra M.A."/>
            <person name="Jones S.J.M."/>
            <person name="Holt R."/>
            <person name="Brinkman F.S.L."/>
            <person name="Miyauchi K."/>
            <person name="Fukuda M."/>
            <person name="Davies J.E."/>
            <person name="Mohn W.W."/>
            <person name="Eltis L.D."/>
        </authorList>
    </citation>
    <scope>NUCLEOTIDE SEQUENCE [LARGE SCALE GENOMIC DNA]</scope>
    <source>
        <strain evidence="3">RHA1</strain>
    </source>
</reference>
<dbReference type="Proteomes" id="UP000008710">
    <property type="component" value="Plasmid pRHL3"/>
</dbReference>
<protein>
    <recommendedName>
        <fullName evidence="1">Cupin type-2 domain-containing protein</fullName>
    </recommendedName>
</protein>
<name>Q0RV76_RHOJR</name>
<dbReference type="KEGG" id="rha:RHA1_ro11163"/>
<dbReference type="InterPro" id="IPR013096">
    <property type="entry name" value="Cupin_2"/>
</dbReference>
<dbReference type="AlphaFoldDB" id="Q0RV76"/>
<evidence type="ECO:0000313" key="3">
    <source>
        <dbReference type="Proteomes" id="UP000008710"/>
    </source>
</evidence>
<feature type="domain" description="Cupin type-2" evidence="1">
    <location>
        <begin position="54"/>
        <end position="117"/>
    </location>
</feature>
<dbReference type="InterPro" id="IPR011051">
    <property type="entry name" value="RmlC_Cupin_sf"/>
</dbReference>
<geneLocation type="plasmid" evidence="2 3">
    <name>pRHL3</name>
</geneLocation>
<dbReference type="Pfam" id="PF07883">
    <property type="entry name" value="Cupin_2"/>
    <property type="match status" value="1"/>
</dbReference>
<accession>Q0RV76</accession>